<protein>
    <submittedName>
        <fullName evidence="2">Dihydrofolate reductase</fullName>
    </submittedName>
</protein>
<evidence type="ECO:0000313" key="3">
    <source>
        <dbReference type="Proteomes" id="UP000624703"/>
    </source>
</evidence>
<evidence type="ECO:0000313" key="2">
    <source>
        <dbReference type="EMBL" id="MBK1790794.1"/>
    </source>
</evidence>
<name>A0A8J7MBX8_9BACT</name>
<dbReference type="GO" id="GO:0008703">
    <property type="term" value="F:5-amino-6-(5-phosphoribosylamino)uracil reductase activity"/>
    <property type="evidence" value="ECO:0007669"/>
    <property type="project" value="InterPro"/>
</dbReference>
<dbReference type="Gene3D" id="3.40.430.10">
    <property type="entry name" value="Dihydrofolate Reductase, subunit A"/>
    <property type="match status" value="1"/>
</dbReference>
<dbReference type="InterPro" id="IPR050765">
    <property type="entry name" value="Riboflavin_Biosynth_HTPR"/>
</dbReference>
<dbReference type="AlphaFoldDB" id="A0A8J7MBX8"/>
<comment type="caution">
    <text evidence="2">The sequence shown here is derived from an EMBL/GenBank/DDBJ whole genome shotgun (WGS) entry which is preliminary data.</text>
</comment>
<dbReference type="PANTHER" id="PTHR38011">
    <property type="entry name" value="DIHYDROFOLATE REDUCTASE FAMILY PROTEIN (AFU_ORTHOLOGUE AFUA_8G06820)"/>
    <property type="match status" value="1"/>
</dbReference>
<reference evidence="2" key="1">
    <citation type="submission" date="2021-01" db="EMBL/GenBank/DDBJ databases">
        <title>Modified the classification status of verrucomicrobia.</title>
        <authorList>
            <person name="Feng X."/>
        </authorList>
    </citation>
    <scope>NUCLEOTIDE SEQUENCE</scope>
    <source>
        <strain evidence="2">_KCTC 22039</strain>
    </source>
</reference>
<proteinExistence type="predicted"/>
<gene>
    <name evidence="2" type="ORF">JIN82_06455</name>
</gene>
<dbReference type="InterPro" id="IPR024072">
    <property type="entry name" value="DHFR-like_dom_sf"/>
</dbReference>
<evidence type="ECO:0000259" key="1">
    <source>
        <dbReference type="Pfam" id="PF01872"/>
    </source>
</evidence>
<dbReference type="SUPFAM" id="SSF53597">
    <property type="entry name" value="Dihydrofolate reductase-like"/>
    <property type="match status" value="1"/>
</dbReference>
<dbReference type="RefSeq" id="WP_200310818.1">
    <property type="nucleotide sequence ID" value="NZ_JAENIM010000034.1"/>
</dbReference>
<sequence length="177" mass="19637">MANIVYIATSLDGYIADKEGKLDWLHSIPNPELDDFGFAAFMQRIDAIIMGRTTFETVCSFACEWPYPVPVYVLSHSLKEIPAGYRDKAQLLAGTPSQIIAAAANNGHHQLYIDGGKTVQNFLQQGLIDELIITTIPVLLGGGTPLFSPLDQQQNFQLEKSEVLLNAMVKNHYLRKD</sequence>
<organism evidence="2 3">
    <name type="scientific">Persicirhabdus sediminis</name>
    <dbReference type="NCBI Taxonomy" id="454144"/>
    <lineage>
        <taxon>Bacteria</taxon>
        <taxon>Pseudomonadati</taxon>
        <taxon>Verrucomicrobiota</taxon>
        <taxon>Verrucomicrobiia</taxon>
        <taxon>Verrucomicrobiales</taxon>
        <taxon>Verrucomicrobiaceae</taxon>
        <taxon>Persicirhabdus</taxon>
    </lineage>
</organism>
<dbReference type="Pfam" id="PF01872">
    <property type="entry name" value="RibD_C"/>
    <property type="match status" value="1"/>
</dbReference>
<dbReference type="GO" id="GO:0009231">
    <property type="term" value="P:riboflavin biosynthetic process"/>
    <property type="evidence" value="ECO:0007669"/>
    <property type="project" value="InterPro"/>
</dbReference>
<feature type="domain" description="Bacterial bifunctional deaminase-reductase C-terminal" evidence="1">
    <location>
        <begin position="4"/>
        <end position="168"/>
    </location>
</feature>
<dbReference type="Proteomes" id="UP000624703">
    <property type="component" value="Unassembled WGS sequence"/>
</dbReference>
<keyword evidence="3" id="KW-1185">Reference proteome</keyword>
<dbReference type="PANTHER" id="PTHR38011:SF11">
    <property type="entry name" value="2,5-DIAMINO-6-RIBOSYLAMINO-4(3H)-PYRIMIDINONE 5'-PHOSPHATE REDUCTASE"/>
    <property type="match status" value="1"/>
</dbReference>
<dbReference type="EMBL" id="JAENIM010000034">
    <property type="protein sequence ID" value="MBK1790794.1"/>
    <property type="molecule type" value="Genomic_DNA"/>
</dbReference>
<dbReference type="InterPro" id="IPR002734">
    <property type="entry name" value="RibDG_C"/>
</dbReference>
<accession>A0A8J7MBX8</accession>